<dbReference type="GO" id="GO:0005737">
    <property type="term" value="C:cytoplasm"/>
    <property type="evidence" value="ECO:0007669"/>
    <property type="project" value="UniProtKB-SubCell"/>
</dbReference>
<feature type="binding site" evidence="7">
    <location>
        <position position="71"/>
    </location>
    <ligand>
        <name>Mg(2+)</name>
        <dbReference type="ChEBI" id="CHEBI:18420"/>
        <label>2</label>
    </ligand>
</feature>
<dbReference type="EMBL" id="PFBW01000132">
    <property type="protein sequence ID" value="PIR77339.1"/>
    <property type="molecule type" value="Genomic_DNA"/>
</dbReference>
<evidence type="ECO:0000256" key="2">
    <source>
        <dbReference type="ARBA" id="ARBA00022490"/>
    </source>
</evidence>
<feature type="binding site" evidence="7">
    <location>
        <position position="71"/>
    </location>
    <ligand>
        <name>Mg(2+)</name>
        <dbReference type="ChEBI" id="CHEBI:18420"/>
        <label>1</label>
    </ligand>
</feature>
<dbReference type="GO" id="GO:0000287">
    <property type="term" value="F:magnesium ion binding"/>
    <property type="evidence" value="ECO:0007669"/>
    <property type="project" value="UniProtKB-UniRule"/>
</dbReference>
<keyword evidence="3 7" id="KW-0479">Metal-binding</keyword>
<comment type="caution">
    <text evidence="8">The sequence shown here is derived from an EMBL/GenBank/DDBJ whole genome shotgun (WGS) entry which is preliminary data.</text>
</comment>
<sequence>MNLWHDVSPGKKVPEEVTVIIECPRGTKNKYEIDKETGLIKLDRAMKTSQDYPVDYGFTPQTLWDDGDALDVAVLTTNPLFPGCVVTVRPVAVMKMIDCGESDYKIIGVPVDDKRWDAVNDLSDVNPHTIKEIKHFFETYKSIEPEKIVVIEEIAGKDDAQAAVMRSIELYKEKFAK</sequence>
<dbReference type="FunFam" id="3.90.80.10:FF:000003">
    <property type="entry name" value="Inorganic pyrophosphatase"/>
    <property type="match status" value="1"/>
</dbReference>
<dbReference type="CDD" id="cd00412">
    <property type="entry name" value="pyrophosphatase"/>
    <property type="match status" value="1"/>
</dbReference>
<organism evidence="8 9">
    <name type="scientific">Candidatus Magasanikbacteria bacterium CG10_big_fil_rev_8_21_14_0_10_38_6</name>
    <dbReference type="NCBI Taxonomy" id="1974647"/>
    <lineage>
        <taxon>Bacteria</taxon>
        <taxon>Candidatus Magasanikiibacteriota</taxon>
    </lineage>
</organism>
<feature type="binding site" evidence="7">
    <location>
        <position position="140"/>
    </location>
    <ligand>
        <name>substrate</name>
    </ligand>
</feature>
<dbReference type="GO" id="GO:0004427">
    <property type="term" value="F:inorganic diphosphate phosphatase activity"/>
    <property type="evidence" value="ECO:0007669"/>
    <property type="project" value="UniProtKB-UniRule"/>
</dbReference>
<evidence type="ECO:0000256" key="3">
    <source>
        <dbReference type="ARBA" id="ARBA00022723"/>
    </source>
</evidence>
<dbReference type="Proteomes" id="UP000228528">
    <property type="component" value="Unassembled WGS sequence"/>
</dbReference>
<feature type="binding site" evidence="7">
    <location>
        <position position="103"/>
    </location>
    <ligand>
        <name>Mg(2+)</name>
        <dbReference type="ChEBI" id="CHEBI:18420"/>
        <label>1</label>
    </ligand>
</feature>
<evidence type="ECO:0000313" key="8">
    <source>
        <dbReference type="EMBL" id="PIR77339.1"/>
    </source>
</evidence>
<keyword evidence="5 7" id="KW-0460">Magnesium</keyword>
<dbReference type="InterPro" id="IPR036649">
    <property type="entry name" value="Pyrophosphatase_sf"/>
</dbReference>
<dbReference type="GO" id="GO:0006796">
    <property type="term" value="P:phosphate-containing compound metabolic process"/>
    <property type="evidence" value="ECO:0007669"/>
    <property type="project" value="InterPro"/>
</dbReference>
<dbReference type="InterPro" id="IPR008162">
    <property type="entry name" value="Pyrophosphatase"/>
</dbReference>
<evidence type="ECO:0000256" key="5">
    <source>
        <dbReference type="ARBA" id="ARBA00022842"/>
    </source>
</evidence>
<keyword evidence="4 7" id="KW-0378">Hydrolase</keyword>
<feature type="binding site" evidence="7">
    <location>
        <position position="66"/>
    </location>
    <ligand>
        <name>Mg(2+)</name>
        <dbReference type="ChEBI" id="CHEBI:18420"/>
        <label>1</label>
    </ligand>
</feature>
<comment type="similarity">
    <text evidence="7">Belongs to the PPase family.</text>
</comment>
<comment type="function">
    <text evidence="7">Catalyzes the hydrolysis of inorganic pyrophosphate (PPi) forming two phosphate ions.</text>
</comment>
<dbReference type="HAMAP" id="MF_00209">
    <property type="entry name" value="Inorganic_PPase"/>
    <property type="match status" value="1"/>
</dbReference>
<name>A0A2M6P1A7_9BACT</name>
<dbReference type="Pfam" id="PF00719">
    <property type="entry name" value="Pyrophosphatase"/>
    <property type="match status" value="1"/>
</dbReference>
<feature type="binding site" evidence="7">
    <location>
        <position position="56"/>
    </location>
    <ligand>
        <name>substrate</name>
    </ligand>
</feature>
<evidence type="ECO:0000256" key="7">
    <source>
        <dbReference type="HAMAP-Rule" id="MF_00209"/>
    </source>
</evidence>
<dbReference type="AlphaFoldDB" id="A0A2M6P1A7"/>
<comment type="cofactor">
    <cofactor evidence="1 7">
        <name>Mg(2+)</name>
        <dbReference type="ChEBI" id="CHEBI:18420"/>
    </cofactor>
</comment>
<dbReference type="SUPFAM" id="SSF50324">
    <property type="entry name" value="Inorganic pyrophosphatase"/>
    <property type="match status" value="1"/>
</dbReference>
<comment type="catalytic activity">
    <reaction evidence="6 7">
        <text>diphosphate + H2O = 2 phosphate + H(+)</text>
        <dbReference type="Rhea" id="RHEA:24576"/>
        <dbReference type="ChEBI" id="CHEBI:15377"/>
        <dbReference type="ChEBI" id="CHEBI:15378"/>
        <dbReference type="ChEBI" id="CHEBI:33019"/>
        <dbReference type="ChEBI" id="CHEBI:43474"/>
        <dbReference type="EC" id="3.6.1.1"/>
    </reaction>
</comment>
<proteinExistence type="inferred from homology"/>
<reference evidence="9" key="1">
    <citation type="submission" date="2017-09" db="EMBL/GenBank/DDBJ databases">
        <title>Depth-based differentiation of microbial function through sediment-hosted aquifers and enrichment of novel symbionts in the deep terrestrial subsurface.</title>
        <authorList>
            <person name="Probst A.J."/>
            <person name="Ladd B."/>
            <person name="Jarett J.K."/>
            <person name="Geller-Mcgrath D.E."/>
            <person name="Sieber C.M.K."/>
            <person name="Emerson J.B."/>
            <person name="Anantharaman K."/>
            <person name="Thomas B.C."/>
            <person name="Malmstrom R."/>
            <person name="Stieglmeier M."/>
            <person name="Klingl A."/>
            <person name="Woyke T."/>
            <person name="Ryan C.M."/>
            <person name="Banfield J.F."/>
        </authorList>
    </citation>
    <scope>NUCLEOTIDE SEQUENCE [LARGE SCALE GENOMIC DNA]</scope>
</reference>
<evidence type="ECO:0000256" key="1">
    <source>
        <dbReference type="ARBA" id="ARBA00001946"/>
    </source>
</evidence>
<keyword evidence="2 7" id="KW-0963">Cytoplasm</keyword>
<comment type="subunit">
    <text evidence="7">Homohexamer.</text>
</comment>
<gene>
    <name evidence="7" type="primary">ppa</name>
    <name evidence="8" type="ORF">COU30_03025</name>
</gene>
<dbReference type="PANTHER" id="PTHR10286">
    <property type="entry name" value="INORGANIC PYROPHOSPHATASE"/>
    <property type="match status" value="1"/>
</dbReference>
<dbReference type="EC" id="3.6.1.1" evidence="7"/>
<accession>A0A2M6P1A7</accession>
<comment type="subcellular location">
    <subcellularLocation>
        <location evidence="7">Cytoplasm</location>
    </subcellularLocation>
</comment>
<evidence type="ECO:0000313" key="9">
    <source>
        <dbReference type="Proteomes" id="UP000228528"/>
    </source>
</evidence>
<feature type="binding site" evidence="7">
    <location>
        <position position="44"/>
    </location>
    <ligand>
        <name>substrate</name>
    </ligand>
</feature>
<protein>
    <recommendedName>
        <fullName evidence="7">Inorganic pyrophosphatase</fullName>
        <ecNumber evidence="7">3.6.1.1</ecNumber>
    </recommendedName>
    <alternativeName>
        <fullName evidence="7">Pyrophosphate phospho-hydrolase</fullName>
        <shortName evidence="7">PPase</shortName>
    </alternativeName>
</protein>
<evidence type="ECO:0000256" key="4">
    <source>
        <dbReference type="ARBA" id="ARBA00022801"/>
    </source>
</evidence>
<feature type="binding site" evidence="7">
    <location>
        <position position="30"/>
    </location>
    <ligand>
        <name>substrate</name>
    </ligand>
</feature>
<dbReference type="Gene3D" id="3.90.80.10">
    <property type="entry name" value="Inorganic pyrophosphatase"/>
    <property type="match status" value="1"/>
</dbReference>
<evidence type="ECO:0000256" key="6">
    <source>
        <dbReference type="ARBA" id="ARBA00047820"/>
    </source>
</evidence>